<keyword evidence="4" id="KW-0410">Iron transport</keyword>
<evidence type="ECO:0000256" key="5">
    <source>
        <dbReference type="ARBA" id="ARBA00022692"/>
    </source>
</evidence>
<evidence type="ECO:0000259" key="12">
    <source>
        <dbReference type="SMART" id="SM00965"/>
    </source>
</evidence>
<dbReference type="Gene3D" id="2.170.130.10">
    <property type="entry name" value="TonB-dependent receptor, plug domain"/>
    <property type="match status" value="1"/>
</dbReference>
<dbReference type="PROSITE" id="PS52016">
    <property type="entry name" value="TONB_DEPENDENT_REC_3"/>
    <property type="match status" value="1"/>
</dbReference>
<dbReference type="Pfam" id="PF13715">
    <property type="entry name" value="CarbopepD_reg_2"/>
    <property type="match status" value="1"/>
</dbReference>
<evidence type="ECO:0000256" key="10">
    <source>
        <dbReference type="PROSITE-ProRule" id="PRU01360"/>
    </source>
</evidence>
<keyword evidence="8 10" id="KW-0472">Membrane</keyword>
<dbReference type="AlphaFoldDB" id="A0A1W2AZM9"/>
<dbReference type="GO" id="GO:0006826">
    <property type="term" value="P:iron ion transport"/>
    <property type="evidence" value="ECO:0007669"/>
    <property type="project" value="UniProtKB-KW"/>
</dbReference>
<dbReference type="InterPro" id="IPR000531">
    <property type="entry name" value="Beta-barrel_TonB"/>
</dbReference>
<dbReference type="InterPro" id="IPR011662">
    <property type="entry name" value="Secretin/TonB_short_N"/>
</dbReference>
<dbReference type="SUPFAM" id="SSF49464">
    <property type="entry name" value="Carboxypeptidase regulatory domain-like"/>
    <property type="match status" value="1"/>
</dbReference>
<dbReference type="SUPFAM" id="SSF56935">
    <property type="entry name" value="Porins"/>
    <property type="match status" value="1"/>
</dbReference>
<evidence type="ECO:0000256" key="11">
    <source>
        <dbReference type="RuleBase" id="RU003357"/>
    </source>
</evidence>
<dbReference type="GO" id="GO:0009279">
    <property type="term" value="C:cell outer membrane"/>
    <property type="evidence" value="ECO:0007669"/>
    <property type="project" value="UniProtKB-SubCell"/>
</dbReference>
<reference evidence="14" key="1">
    <citation type="submission" date="2017-04" db="EMBL/GenBank/DDBJ databases">
        <authorList>
            <person name="Varghese N."/>
            <person name="Submissions S."/>
        </authorList>
    </citation>
    <scope>NUCLEOTIDE SEQUENCE [LARGE SCALE GENOMIC DNA]</scope>
    <source>
        <strain evidence="14">DSM 12126</strain>
    </source>
</reference>
<protein>
    <submittedName>
        <fullName evidence="13">TonB-linked outer membrane protein, SusC/RagA family</fullName>
    </submittedName>
</protein>
<evidence type="ECO:0000256" key="7">
    <source>
        <dbReference type="ARBA" id="ARBA00023077"/>
    </source>
</evidence>
<evidence type="ECO:0000256" key="9">
    <source>
        <dbReference type="ARBA" id="ARBA00023237"/>
    </source>
</evidence>
<dbReference type="EMBL" id="FWXT01000001">
    <property type="protein sequence ID" value="SMC66197.1"/>
    <property type="molecule type" value="Genomic_DNA"/>
</dbReference>
<dbReference type="InterPro" id="IPR036942">
    <property type="entry name" value="Beta-barrel_TonB_sf"/>
</dbReference>
<dbReference type="Proteomes" id="UP000192756">
    <property type="component" value="Unassembled WGS sequence"/>
</dbReference>
<evidence type="ECO:0000256" key="3">
    <source>
        <dbReference type="ARBA" id="ARBA00022452"/>
    </source>
</evidence>
<evidence type="ECO:0000313" key="14">
    <source>
        <dbReference type="Proteomes" id="UP000192756"/>
    </source>
</evidence>
<dbReference type="InterPro" id="IPR012910">
    <property type="entry name" value="Plug_dom"/>
</dbReference>
<comment type="subcellular location">
    <subcellularLocation>
        <location evidence="1 10">Cell outer membrane</location>
        <topology evidence="1 10">Multi-pass membrane protein</topology>
    </subcellularLocation>
</comment>
<dbReference type="Gene3D" id="2.40.170.20">
    <property type="entry name" value="TonB-dependent receptor, beta-barrel domain"/>
    <property type="match status" value="1"/>
</dbReference>
<keyword evidence="6" id="KW-0408">Iron</keyword>
<dbReference type="Pfam" id="PF00593">
    <property type="entry name" value="TonB_dep_Rec_b-barrel"/>
    <property type="match status" value="1"/>
</dbReference>
<keyword evidence="3 10" id="KW-1134">Transmembrane beta strand</keyword>
<dbReference type="NCBIfam" id="TIGR04056">
    <property type="entry name" value="OMP_RagA_SusC"/>
    <property type="match status" value="1"/>
</dbReference>
<keyword evidence="9 10" id="KW-0998">Cell outer membrane</keyword>
<gene>
    <name evidence="13" type="ORF">SAMN04488524_1796</name>
</gene>
<keyword evidence="2 10" id="KW-0813">Transport</keyword>
<sequence length="1178" mass="131556">MHLFAHNPGIRLLRIPPKLLLTMKLTTFILMIALAQVSARGFGQKITLNEINAPIEKILQSIKSQSGYGFIYNVKDLDNRKITLKLKDATIEEAVKSLTKDLQLSYKIVSKDIVLTREEPSFLDKIKSAFADRDVRGRVVDEQGNPMPNASIQIKGTSKATTSNDKGEFVIKDVADDAVLVISYVGYKQLELSVRGAVMPLDIKLNQVTGELEEVNVEYSTGYQKIPKERATGSFEFIDNSMINRSVGDKILDRIKNLTAGVSINPVGVDPLIIRGRYSMELDVSPLIVLDNFPYDGNINNINPNDVENITILKDAAAASIWGSRAGNGVIVITTKRGKGGKPSVSTNQNVIVQPRPDLYNTSSISASDYIDLEKFLFTKGQYNILELLNNLNIARSPFTPVVELLLAERKGLISSNEVTNKINSFRSIDAREDIKKYFYQTSLRQQHAVNLSGDTQYLNYYFSAGLDNARLSLLGNSTNRVTIQSQNTIKVTSKVNINLGLSYVNNSTYIGSNRGEFITAGQKSFLYPYADLASNSGEALALVQQYRQMYIDTVGNGRLMDWTYKPLNDIQATVTRDIKKDFTIRAGLDIVLTPTLKANVQYQNQSLVGGGNTNYSLESYHTRNLINMFTQVGQDGHLSYPIPKGDILETNNSQLISHQGRVGLSYNEKLGKRHEIVAIAGAEIKDLNQKNISGIYYGYKEKGSFVSSNLNYTNSYKMYYSPVNTNQIPYKESIGETTDRFVSYFANFAYTYAGKLTFSASGRSDAANLFGAKTNKQRGVPLWSLGTSWAVSNEDFYNINWMPLLNFRVTYGSGGNISRRTTAVVTIVEKPSDVTLFPTATILNPPNERLRWEQVKTFNVSANFGLFKNRITGTLDFYLKKSTDVMATFPVDPTLGVGNTLSANVAGVKGQGLEVVLDSRNTDGVVKWSTRFLFSTSNSKLTKWLMPVSNTGQTYLSSGGVVPILGKSLYGLYTYKAGPLDPNTGDPQGYVGNALSKDYEALMRDVTLDSLKYNGSREPIYSGSIMNTFRWKSLCLSFNISYKLGYYFQRNSINYTTLITQWGGHGDYSKRWQKPGDEKNTDVPSFVYPIDPNRSEFYLNSSSLVERADHIRLEDVKLEYVITKALWKSMPFKTINLYAYSQVNMLMWNASKKDIDPYYDNISRPSKTFSIGLNITL</sequence>
<dbReference type="SMART" id="SM00965">
    <property type="entry name" value="STN"/>
    <property type="match status" value="1"/>
</dbReference>
<evidence type="ECO:0000256" key="6">
    <source>
        <dbReference type="ARBA" id="ARBA00023004"/>
    </source>
</evidence>
<dbReference type="InterPro" id="IPR037066">
    <property type="entry name" value="Plug_dom_sf"/>
</dbReference>
<evidence type="ECO:0000256" key="2">
    <source>
        <dbReference type="ARBA" id="ARBA00022448"/>
    </source>
</evidence>
<evidence type="ECO:0000256" key="8">
    <source>
        <dbReference type="ARBA" id="ARBA00023136"/>
    </source>
</evidence>
<accession>A0A1W2AZM9</accession>
<keyword evidence="4" id="KW-0406">Ion transport</keyword>
<dbReference type="NCBIfam" id="TIGR04057">
    <property type="entry name" value="SusC_RagA_signa"/>
    <property type="match status" value="1"/>
</dbReference>
<keyword evidence="14" id="KW-1185">Reference proteome</keyword>
<dbReference type="STRING" id="151894.SAMN04488524_1796"/>
<keyword evidence="5 10" id="KW-0812">Transmembrane</keyword>
<dbReference type="InterPro" id="IPR023996">
    <property type="entry name" value="TonB-dep_OMP_SusC/RagA"/>
</dbReference>
<proteinExistence type="inferred from homology"/>
<name>A0A1W2AZM9_9SPHI</name>
<evidence type="ECO:0000256" key="1">
    <source>
        <dbReference type="ARBA" id="ARBA00004571"/>
    </source>
</evidence>
<comment type="similarity">
    <text evidence="10 11">Belongs to the TonB-dependent receptor family.</text>
</comment>
<dbReference type="Pfam" id="PF07715">
    <property type="entry name" value="Plug"/>
    <property type="match status" value="1"/>
</dbReference>
<feature type="domain" description="Secretin/TonB short N-terminal" evidence="12">
    <location>
        <begin position="68"/>
        <end position="118"/>
    </location>
</feature>
<dbReference type="InterPro" id="IPR023997">
    <property type="entry name" value="TonB-dep_OMP_SusC/RagA_CS"/>
</dbReference>
<dbReference type="InterPro" id="IPR039426">
    <property type="entry name" value="TonB-dep_rcpt-like"/>
</dbReference>
<organism evidence="13 14">
    <name type="scientific">Pedobacter africanus</name>
    <dbReference type="NCBI Taxonomy" id="151894"/>
    <lineage>
        <taxon>Bacteria</taxon>
        <taxon>Pseudomonadati</taxon>
        <taxon>Bacteroidota</taxon>
        <taxon>Sphingobacteriia</taxon>
        <taxon>Sphingobacteriales</taxon>
        <taxon>Sphingobacteriaceae</taxon>
        <taxon>Pedobacter</taxon>
    </lineage>
</organism>
<evidence type="ECO:0000313" key="13">
    <source>
        <dbReference type="EMBL" id="SMC66197.1"/>
    </source>
</evidence>
<keyword evidence="7 11" id="KW-0798">TonB box</keyword>
<evidence type="ECO:0000256" key="4">
    <source>
        <dbReference type="ARBA" id="ARBA00022496"/>
    </source>
</evidence>
<dbReference type="InterPro" id="IPR008969">
    <property type="entry name" value="CarboxyPept-like_regulatory"/>
</dbReference>
<dbReference type="Gene3D" id="2.60.40.1120">
    <property type="entry name" value="Carboxypeptidase-like, regulatory domain"/>
    <property type="match status" value="1"/>
</dbReference>
<dbReference type="Gene3D" id="3.55.50.30">
    <property type="match status" value="1"/>
</dbReference>